<evidence type="ECO:0000313" key="5">
    <source>
        <dbReference type="EMBL" id="AAC14509.1"/>
    </source>
</evidence>
<name>O48728_ARATH</name>
<dbReference type="ExpressionAtlas" id="O48728">
    <property type="expression patterns" value="baseline and differential"/>
</dbReference>
<sequence>MCSSSDCILPGPPSRSNLSAADLSPSGLLAFASGSSVSLVDSRSLQLISSVSLPSPISCAFSTVTSVRWAPVPVQRDLFSSDLLIAVGDHLGRIALVDFRLCSVRLWLEQSCDSASARGKSLGCGGVQDLCWVLARPDSYVLAAITGPSSLSLYTDSGQLFWKYDASPEYLSCIRCDPFDSRHFCVLGLKGFLLSLKLLGTTENDVPTKEFQIQTDCSDLQKLEREVVASSSHSTCPASAVFPLYSAKFSFSPHWKHILFATFPRELFVFDLKYEAALYVVALPRGYAKFVDVLPDPSQEFLYCLHLDGRLSIWRRKECAEKFSIHLCSSLGEQVHVLCAIEEFMPTIGNSVPSPSLLTLLISQLDSTLQNIRTIHSDALLDSSELEISFDFNNDAFLLFKTHFISISDDGGGNFPAVVVPLVALGTEAGTIDVVDVSANAVAASFSAHTSSIRGLNWLGNSRLVSYSCSRVSKRTGGYVNKLVVTCLRSGVSRGFRVLQKPERAPIRALRASSSGRLVSLLFHRLHKEMKESLTSCFQLRSLALPFTVLEWTLPTIPSIAQKSLSKQLSMSSNQEVNVTPSDIETPNASDSKAVAADALQDDASESFAFALDSPDPLAISLMRPQIPGTLILELDWLPLRTSKFDSLVLCVAGTDGSFRLVEVHLDEKMTTQIPPKERFRSVPLCTPMLLPTPHALLGVKPSWFNTSSTCIDKRPHSIPGRTSSSKDLRSFMIDFPPIGDPAVLEMFLKVLEPYRSEGCLLDDEKAKLYSSLVNKGCAARFAFAAAIFGETSEALFWLQLPSAMKHVVNKTASKSAKKQFEETATLSKTSSKGPSSTGFEKNGSMVSRTME</sequence>
<feature type="compositionally biased region" description="Low complexity" evidence="1">
    <location>
        <begin position="828"/>
        <end position="839"/>
    </location>
</feature>
<feature type="domain" description="WDR11 TPR" evidence="4">
    <location>
        <begin position="704"/>
        <end position="829"/>
    </location>
</feature>
<dbReference type="Pfam" id="PF23752">
    <property type="entry name" value="Beta-prop_WDR11_2nd"/>
    <property type="match status" value="1"/>
</dbReference>
<accession>O48728</accession>
<evidence type="ECO:0000259" key="3">
    <source>
        <dbReference type="Pfam" id="PF23752"/>
    </source>
</evidence>
<feature type="region of interest" description="Disordered" evidence="1">
    <location>
        <begin position="816"/>
        <end position="852"/>
    </location>
</feature>
<reference key="1">
    <citation type="journal article" date="1999" name="Nature">
        <title>Sequence and analysis of chromosome 2 of the plant Arabidopsis thaliana.</title>
        <authorList>
            <person name="Lin X."/>
            <person name="Kaul S."/>
            <person name="Rounsley S."/>
            <person name="Shea T.P."/>
            <person name="Benito M.I."/>
            <person name="Town C.D."/>
            <person name="Fujii C.Y."/>
            <person name="Mason T."/>
            <person name="Bowman C.L."/>
            <person name="Barnstead M."/>
            <person name="Feldblyum T.V."/>
            <person name="Buell C.R."/>
            <person name="Ketchum K.A."/>
            <person name="Lee J."/>
            <person name="Ronning C.M."/>
            <person name="Koo H.L."/>
            <person name="Moffat K.S."/>
            <person name="Cronin L.A."/>
            <person name="Shen M."/>
            <person name="Pai G."/>
            <person name="Van Aken S."/>
            <person name="Umayam L."/>
            <person name="Tallon L.J."/>
            <person name="Gill J.E."/>
            <person name="Adams M.D."/>
            <person name="Carrera A.J."/>
            <person name="Creasy T.H."/>
            <person name="Goodman H.M."/>
            <person name="Somerville C.R."/>
            <person name="Copenhaver G.P."/>
            <person name="Preuss D."/>
            <person name="Nierman W.C."/>
            <person name="White O."/>
            <person name="Eisen J.A."/>
            <person name="Salzberg S.L."/>
            <person name="Fraser C.M."/>
            <person name="Venter J.C."/>
        </authorList>
    </citation>
    <scope>NUCLEOTIDE SEQUENCE [LARGE SCALE GENOMIC DNA]</scope>
    <source>
        <strain>cv. Columbia</strain>
    </source>
</reference>
<dbReference type="InterPro" id="IPR057852">
    <property type="entry name" value="Beta-prop_WDR11_1st"/>
</dbReference>
<dbReference type="SUPFAM" id="SSF50978">
    <property type="entry name" value="WD40 repeat-like"/>
    <property type="match status" value="1"/>
</dbReference>
<proteinExistence type="predicted"/>
<dbReference type="Pfam" id="PF23753">
    <property type="entry name" value="TPR_WDR11"/>
    <property type="match status" value="1"/>
</dbReference>
<dbReference type="EMBL" id="AC002505">
    <property type="protein sequence ID" value="AAC14509.1"/>
    <property type="molecule type" value="Genomic_DNA"/>
</dbReference>
<dbReference type="PIR" id="T00994">
    <property type="entry name" value="T00994"/>
</dbReference>
<reference evidence="5" key="3">
    <citation type="submission" date="2002-02" db="EMBL/GenBank/DDBJ databases">
        <authorList>
            <person name="Town C.D."/>
            <person name="Kaul S."/>
        </authorList>
    </citation>
    <scope>NUCLEOTIDE SEQUENCE</scope>
</reference>
<gene>
    <name evidence="5" type="ordered locus">At2g26610</name>
</gene>
<protein>
    <submittedName>
        <fullName evidence="5">Uncharacterized protein At2g26610</fullName>
    </submittedName>
</protein>
<dbReference type="AlphaFoldDB" id="O48728"/>
<dbReference type="Pfam" id="PF23751">
    <property type="entry name" value="Beta-prop_WDR11_1st"/>
    <property type="match status" value="1"/>
</dbReference>
<dbReference type="Gene3D" id="2.130.10.10">
    <property type="entry name" value="YVTN repeat-like/Quinoprotein amine dehydrogenase"/>
    <property type="match status" value="1"/>
</dbReference>
<feature type="domain" description="WDR11 second beta-propeller" evidence="3">
    <location>
        <begin position="610"/>
        <end position="681"/>
    </location>
</feature>
<dbReference type="InterPro" id="IPR057853">
    <property type="entry name" value="Beta-prop_WDR11_2nd"/>
</dbReference>
<dbReference type="InterPro" id="IPR015943">
    <property type="entry name" value="WD40/YVTN_repeat-like_dom_sf"/>
</dbReference>
<evidence type="ECO:0000256" key="1">
    <source>
        <dbReference type="SAM" id="MobiDB-lite"/>
    </source>
</evidence>
<dbReference type="PANTHER" id="PTHR14593:SF6">
    <property type="entry name" value="TRANSDUCIN FAMILY PROTEIN _ WD-40 REPEAT FAMILY PROTEIN"/>
    <property type="match status" value="1"/>
</dbReference>
<dbReference type="InterPro" id="IPR057854">
    <property type="entry name" value="TPR_WDR11"/>
</dbReference>
<dbReference type="SUPFAM" id="SSF50993">
    <property type="entry name" value="Peptidase/esterase 'gauge' domain"/>
    <property type="match status" value="1"/>
</dbReference>
<dbReference type="InterPro" id="IPR036322">
    <property type="entry name" value="WD40_repeat_dom_sf"/>
</dbReference>
<organism evidence="5">
    <name type="scientific">Arabidopsis thaliana</name>
    <name type="common">Mouse-ear cress</name>
    <dbReference type="NCBI Taxonomy" id="3702"/>
    <lineage>
        <taxon>Eukaryota</taxon>
        <taxon>Viridiplantae</taxon>
        <taxon>Streptophyta</taxon>
        <taxon>Embryophyta</taxon>
        <taxon>Tracheophyta</taxon>
        <taxon>Spermatophyta</taxon>
        <taxon>Magnoliopsida</taxon>
        <taxon>eudicotyledons</taxon>
        <taxon>Gunneridae</taxon>
        <taxon>Pentapetalae</taxon>
        <taxon>rosids</taxon>
        <taxon>malvids</taxon>
        <taxon>Brassicales</taxon>
        <taxon>Brassicaceae</taxon>
        <taxon>Camelineae</taxon>
        <taxon>Arabidopsis</taxon>
    </lineage>
</organism>
<dbReference type="PANTHER" id="PTHR14593">
    <property type="entry name" value="WD REPEAT-CONTAINING PROTEIN 11"/>
    <property type="match status" value="1"/>
</dbReference>
<feature type="domain" description="WDR11 first beta-propeller" evidence="2">
    <location>
        <begin position="11"/>
        <end position="411"/>
    </location>
</feature>
<dbReference type="InterPro" id="IPR039694">
    <property type="entry name" value="WDR11"/>
</dbReference>
<reference evidence="5" key="2">
    <citation type="submission" date="2000-03" db="EMBL/GenBank/DDBJ databases">
        <authorList>
            <person name="Rounsley S.D."/>
            <person name="Lin X."/>
            <person name="Ketchum K.A."/>
            <person name="Crosby M.L."/>
            <person name="Brandon R.C."/>
            <person name="Sykes S.M."/>
            <person name="Kaul S."/>
            <person name="Mason T.M."/>
            <person name="Kerlavage A.R."/>
            <person name="Adams M.D."/>
            <person name="Somerville C.R."/>
            <person name="Venter J.C."/>
        </authorList>
    </citation>
    <scope>NUCLEOTIDE SEQUENCE</scope>
</reference>
<evidence type="ECO:0000259" key="4">
    <source>
        <dbReference type="Pfam" id="PF23753"/>
    </source>
</evidence>
<evidence type="ECO:0000259" key="2">
    <source>
        <dbReference type="Pfam" id="PF23751"/>
    </source>
</evidence>